<keyword evidence="1" id="KW-0812">Transmembrane</keyword>
<dbReference type="EMBL" id="JAQQWP010000004">
    <property type="protein sequence ID" value="KAK8121496.1"/>
    <property type="molecule type" value="Genomic_DNA"/>
</dbReference>
<reference evidence="2 3" key="1">
    <citation type="submission" date="2023-01" db="EMBL/GenBank/DDBJ databases">
        <title>Analysis of 21 Apiospora genomes using comparative genomics revels a genus with tremendous synthesis potential of carbohydrate active enzymes and secondary metabolites.</title>
        <authorList>
            <person name="Sorensen T."/>
        </authorList>
    </citation>
    <scope>NUCLEOTIDE SEQUENCE [LARGE SCALE GENOMIC DNA]</scope>
    <source>
        <strain evidence="2 3">CBS 117206</strain>
    </source>
</reference>
<feature type="transmembrane region" description="Helical" evidence="1">
    <location>
        <begin position="85"/>
        <end position="104"/>
    </location>
</feature>
<feature type="transmembrane region" description="Helical" evidence="1">
    <location>
        <begin position="54"/>
        <end position="78"/>
    </location>
</feature>
<dbReference type="Proteomes" id="UP001392437">
    <property type="component" value="Unassembled WGS sequence"/>
</dbReference>
<evidence type="ECO:0000313" key="2">
    <source>
        <dbReference type="EMBL" id="KAK8121496.1"/>
    </source>
</evidence>
<name>A0AAW0R2M1_9PEZI</name>
<comment type="caution">
    <text evidence="2">The sequence shown here is derived from an EMBL/GenBank/DDBJ whole genome shotgun (WGS) entry which is preliminary data.</text>
</comment>
<dbReference type="AlphaFoldDB" id="A0AAW0R2M1"/>
<protein>
    <submittedName>
        <fullName evidence="2">Uncharacterized protein</fullName>
    </submittedName>
</protein>
<keyword evidence="3" id="KW-1185">Reference proteome</keyword>
<keyword evidence="1" id="KW-1133">Transmembrane helix</keyword>
<sequence>MLRVERNATDSYTAHLRRILPIALPALMSFATAGTFAAAGVLRVWSFELASKLLILIPCVSSGLWVLWQCSCIVVVNFEPRTLRNWFRALVALQVLCLVSWAAWSANWDLILLRVASNDIDWAVFWLRLHRRVAASRTGQESIYSVEDATRYPRNAHSDAVATDKPGPHIYVDVVVPEKDRQAVLQRLTGKHSSIRSKDTMFRYQAPMAY</sequence>
<accession>A0AAW0R2M1</accession>
<evidence type="ECO:0000313" key="3">
    <source>
        <dbReference type="Proteomes" id="UP001392437"/>
    </source>
</evidence>
<evidence type="ECO:0000256" key="1">
    <source>
        <dbReference type="SAM" id="Phobius"/>
    </source>
</evidence>
<proteinExistence type="predicted"/>
<gene>
    <name evidence="2" type="ORF">PG999_005616</name>
</gene>
<feature type="transmembrane region" description="Helical" evidence="1">
    <location>
        <begin position="20"/>
        <end position="42"/>
    </location>
</feature>
<organism evidence="2 3">
    <name type="scientific">Apiospora kogelbergensis</name>
    <dbReference type="NCBI Taxonomy" id="1337665"/>
    <lineage>
        <taxon>Eukaryota</taxon>
        <taxon>Fungi</taxon>
        <taxon>Dikarya</taxon>
        <taxon>Ascomycota</taxon>
        <taxon>Pezizomycotina</taxon>
        <taxon>Sordariomycetes</taxon>
        <taxon>Xylariomycetidae</taxon>
        <taxon>Amphisphaeriales</taxon>
        <taxon>Apiosporaceae</taxon>
        <taxon>Apiospora</taxon>
    </lineage>
</organism>
<keyword evidence="1" id="KW-0472">Membrane</keyword>